<keyword evidence="4" id="KW-0325">Glycoprotein</keyword>
<keyword evidence="2" id="KW-0472">Membrane</keyword>
<dbReference type="Proteomes" id="UP000790347">
    <property type="component" value="Unassembled WGS sequence"/>
</dbReference>
<evidence type="ECO:0000259" key="7">
    <source>
        <dbReference type="PROSITE" id="PS50835"/>
    </source>
</evidence>
<dbReference type="EMBL" id="ASGP02000005">
    <property type="protein sequence ID" value="KAH9506972.1"/>
    <property type="molecule type" value="Genomic_DNA"/>
</dbReference>
<feature type="region of interest" description="Disordered" evidence="6">
    <location>
        <begin position="760"/>
        <end position="785"/>
    </location>
</feature>
<dbReference type="PANTHER" id="PTHR11640">
    <property type="entry name" value="NEPHRIN"/>
    <property type="match status" value="1"/>
</dbReference>
<dbReference type="PANTHER" id="PTHR11640:SF158">
    <property type="entry name" value="V-SET AND IMMUNOGLOBULIN DOMAIN-CONTAINING PROTEIN 10-LIKE 2"/>
    <property type="match status" value="1"/>
</dbReference>
<keyword evidence="5" id="KW-0393">Immunoglobulin domain</keyword>
<dbReference type="SMART" id="SM00409">
    <property type="entry name" value="IG"/>
    <property type="match status" value="5"/>
</dbReference>
<dbReference type="InterPro" id="IPR013098">
    <property type="entry name" value="Ig_I-set"/>
</dbReference>
<dbReference type="InterPro" id="IPR013783">
    <property type="entry name" value="Ig-like_fold"/>
</dbReference>
<organism evidence="8 9">
    <name type="scientific">Dermatophagoides farinae</name>
    <name type="common">American house dust mite</name>
    <dbReference type="NCBI Taxonomy" id="6954"/>
    <lineage>
        <taxon>Eukaryota</taxon>
        <taxon>Metazoa</taxon>
        <taxon>Ecdysozoa</taxon>
        <taxon>Arthropoda</taxon>
        <taxon>Chelicerata</taxon>
        <taxon>Arachnida</taxon>
        <taxon>Acari</taxon>
        <taxon>Acariformes</taxon>
        <taxon>Sarcoptiformes</taxon>
        <taxon>Astigmata</taxon>
        <taxon>Psoroptidia</taxon>
        <taxon>Analgoidea</taxon>
        <taxon>Pyroglyphidae</taxon>
        <taxon>Dermatophagoidinae</taxon>
        <taxon>Dermatophagoides</taxon>
    </lineage>
</organism>
<dbReference type="InterPro" id="IPR051275">
    <property type="entry name" value="Cell_adhesion_signaling"/>
</dbReference>
<dbReference type="GO" id="GO:0098609">
    <property type="term" value="P:cell-cell adhesion"/>
    <property type="evidence" value="ECO:0007669"/>
    <property type="project" value="TreeGrafter"/>
</dbReference>
<dbReference type="Gene3D" id="2.60.40.10">
    <property type="entry name" value="Immunoglobulins"/>
    <property type="match status" value="5"/>
</dbReference>
<accession>A0A922HXM5</accession>
<keyword evidence="9" id="KW-1185">Reference proteome</keyword>
<dbReference type="PROSITE" id="PS50835">
    <property type="entry name" value="IG_LIKE"/>
    <property type="match status" value="3"/>
</dbReference>
<dbReference type="SMART" id="SM00408">
    <property type="entry name" value="IGc2"/>
    <property type="match status" value="3"/>
</dbReference>
<evidence type="ECO:0000256" key="5">
    <source>
        <dbReference type="ARBA" id="ARBA00023319"/>
    </source>
</evidence>
<dbReference type="Pfam" id="PF07679">
    <property type="entry name" value="I-set"/>
    <property type="match status" value="1"/>
</dbReference>
<comment type="caution">
    <text evidence="8">The sequence shown here is derived from an EMBL/GenBank/DDBJ whole genome shotgun (WGS) entry which is preliminary data.</text>
</comment>
<feature type="region of interest" description="Disordered" evidence="6">
    <location>
        <begin position="903"/>
        <end position="934"/>
    </location>
</feature>
<dbReference type="InterPro" id="IPR003598">
    <property type="entry name" value="Ig_sub2"/>
</dbReference>
<feature type="domain" description="Ig-like" evidence="7">
    <location>
        <begin position="393"/>
        <end position="500"/>
    </location>
</feature>
<dbReference type="GO" id="GO:0005886">
    <property type="term" value="C:plasma membrane"/>
    <property type="evidence" value="ECO:0007669"/>
    <property type="project" value="TreeGrafter"/>
</dbReference>
<evidence type="ECO:0000256" key="2">
    <source>
        <dbReference type="ARBA" id="ARBA00023136"/>
    </source>
</evidence>
<proteinExistence type="predicted"/>
<feature type="domain" description="Ig-like" evidence="7">
    <location>
        <begin position="28"/>
        <end position="133"/>
    </location>
</feature>
<evidence type="ECO:0000256" key="1">
    <source>
        <dbReference type="ARBA" id="ARBA00004479"/>
    </source>
</evidence>
<dbReference type="GO" id="GO:0050839">
    <property type="term" value="F:cell adhesion molecule binding"/>
    <property type="evidence" value="ECO:0007669"/>
    <property type="project" value="TreeGrafter"/>
</dbReference>
<evidence type="ECO:0000313" key="8">
    <source>
        <dbReference type="EMBL" id="KAH9506972.1"/>
    </source>
</evidence>
<dbReference type="Pfam" id="PF00047">
    <property type="entry name" value="ig"/>
    <property type="match status" value="1"/>
</dbReference>
<dbReference type="InterPro" id="IPR003599">
    <property type="entry name" value="Ig_sub"/>
</dbReference>
<dbReference type="GO" id="GO:0005911">
    <property type="term" value="C:cell-cell junction"/>
    <property type="evidence" value="ECO:0007669"/>
    <property type="project" value="TreeGrafter"/>
</dbReference>
<gene>
    <name evidence="8" type="ORF">DERF_011677</name>
</gene>
<evidence type="ECO:0000256" key="4">
    <source>
        <dbReference type="ARBA" id="ARBA00023180"/>
    </source>
</evidence>
<feature type="compositionally biased region" description="Low complexity" evidence="6">
    <location>
        <begin position="903"/>
        <end position="929"/>
    </location>
</feature>
<keyword evidence="3" id="KW-1015">Disulfide bond</keyword>
<feature type="domain" description="Ig-like" evidence="7">
    <location>
        <begin position="523"/>
        <end position="610"/>
    </location>
</feature>
<name>A0A922HXM5_DERFA</name>
<sequence length="1011" mass="114566">MIFVVVVGHYLLVNSTFFFSILPIELHPIIDDTQARHIFINDTFTLRCFVHIDIGVIIVVDWDHPNNNHQQRHSERIFKSAAETTRQLVNNNSYDTVAINITIVNATKEDEGLYRCNATDGNGRTFSATKRIVIFDEHLVSSINFTTDFHTPIIGEYGHDIHFTINAQAFPDISFIDLSWYKDGNELSSINTNNSHIQMNLMNLFNDNQTQITLYMISARPSDSGLYTLVGQTSWSSQQQRRNESMTNISIPVYIQGDIEILIENHQDFYRLNHSYELLCKSYGYPSPSIQWQWHPCETVYSCLNDDGDDDDQITKITWFNITTSSSSSSSTTTTISDNDARIIEIDDGNETTKVSYLNMARLSLKARQSGVYRCFSSLRHMNDTIMKHQEIPFIVMDAEDLFEIRPSTDEPTVNDTIILTCKASVYRYSQLWWVNTRLDTDIINPINVNTMLEQKNQSTSDPLIESMNLSNDQNEYSLSSTLTLSSVTLNHSSLFTCEAVLLFDALKTERKEFFLNVKEITPPIIIETNMNESIIEAEYNSQTELRCYIEGRPRPQLEWYRNDQPLLMDHHDSGVRLYDKGQRIVFTRLLAKDSGLYVCRGRNRGGEVTCAVLLKVIGNMDQTSIDLLPYCCLFNNGCHHNYNGLFDCVLYQNVDILTPHTPDSPSNKERFDYFIANNGNGSAAMAGISYVDLLNRQMANTSSSNGGVDYINTAITNPIITTTNINGIVNVSSTGVAYYNNNYGSPGICNKNFSVVGNGQSKRPSSSSSSNRFQRQWSSISQRRQGRTVTTSDLICWAFQCSRGMDYLTMRKILGTSDYLKMSSNNSNGNGVGCEQSIMVNNEDNPITTITTTMIDECEYETNISQLIMDNNRNHQHQHNQQHSGSNEKTSIIMANQNSNNNVVIEDNNKPSSSSSSSIIKMNNNNNNNDDDDHVGCDDDGDNIIEMSILERSLTETSSNHHDDIMMMNITAKHNGHHHHHHFNNKDVRMTTTTTTTTTKNLIYDNLTTV</sequence>
<dbReference type="AlphaFoldDB" id="A0A922HXM5"/>
<evidence type="ECO:0000256" key="6">
    <source>
        <dbReference type="SAM" id="MobiDB-lite"/>
    </source>
</evidence>
<evidence type="ECO:0000256" key="3">
    <source>
        <dbReference type="ARBA" id="ARBA00023157"/>
    </source>
</evidence>
<feature type="compositionally biased region" description="Low complexity" evidence="6">
    <location>
        <begin position="761"/>
        <end position="784"/>
    </location>
</feature>
<reference evidence="8" key="2">
    <citation type="journal article" date="2022" name="Res Sq">
        <title>Comparative Genomics Reveals Insights into the Divergent Evolution of Astigmatic Mites and Household Pest Adaptations.</title>
        <authorList>
            <person name="Xiong Q."/>
            <person name="Wan A.T.-Y."/>
            <person name="Liu X.-Y."/>
            <person name="Fung C.S.-H."/>
            <person name="Xiao X."/>
            <person name="Malainual N."/>
            <person name="Hou J."/>
            <person name="Wang L."/>
            <person name="Wang M."/>
            <person name="Yang K."/>
            <person name="Cui Y."/>
            <person name="Leung E."/>
            <person name="Nong W."/>
            <person name="Shin S.-K."/>
            <person name="Au S."/>
            <person name="Jeong K.Y."/>
            <person name="Chew F.T."/>
            <person name="Hui J."/>
            <person name="Leung T.F."/>
            <person name="Tungtrongchitr A."/>
            <person name="Zhong N."/>
            <person name="Liu Z."/>
            <person name="Tsui S."/>
        </authorList>
    </citation>
    <scope>NUCLEOTIDE SEQUENCE</scope>
    <source>
        <strain evidence="8">Derf</strain>
        <tissue evidence="8">Whole organism</tissue>
    </source>
</reference>
<dbReference type="SUPFAM" id="SSF48726">
    <property type="entry name" value="Immunoglobulin"/>
    <property type="match status" value="4"/>
</dbReference>
<evidence type="ECO:0000313" key="9">
    <source>
        <dbReference type="Proteomes" id="UP000790347"/>
    </source>
</evidence>
<reference evidence="8" key="1">
    <citation type="submission" date="2013-05" db="EMBL/GenBank/DDBJ databases">
        <authorList>
            <person name="Yim A.K.Y."/>
            <person name="Chan T.F."/>
            <person name="Ji K.M."/>
            <person name="Liu X.Y."/>
            <person name="Zhou J.W."/>
            <person name="Li R.Q."/>
            <person name="Yang K.Y."/>
            <person name="Li J."/>
            <person name="Li M."/>
            <person name="Law P.T.W."/>
            <person name="Wu Y.L."/>
            <person name="Cai Z.L."/>
            <person name="Qin H."/>
            <person name="Bao Y."/>
            <person name="Leung R.K.K."/>
            <person name="Ng P.K.S."/>
            <person name="Zou J."/>
            <person name="Zhong X.J."/>
            <person name="Ran P.X."/>
            <person name="Zhong N.S."/>
            <person name="Liu Z.G."/>
            <person name="Tsui S.K.W."/>
        </authorList>
    </citation>
    <scope>NUCLEOTIDE SEQUENCE</scope>
    <source>
        <strain evidence="8">Derf</strain>
        <tissue evidence="8">Whole organism</tissue>
    </source>
</reference>
<comment type="subcellular location">
    <subcellularLocation>
        <location evidence="1">Membrane</location>
        <topology evidence="1">Single-pass type I membrane protein</topology>
    </subcellularLocation>
</comment>
<dbReference type="InterPro" id="IPR013151">
    <property type="entry name" value="Immunoglobulin_dom"/>
</dbReference>
<dbReference type="InterPro" id="IPR007110">
    <property type="entry name" value="Ig-like_dom"/>
</dbReference>
<protein>
    <recommendedName>
        <fullName evidence="7">Ig-like domain-containing protein</fullName>
    </recommendedName>
</protein>
<dbReference type="InterPro" id="IPR036179">
    <property type="entry name" value="Ig-like_dom_sf"/>
</dbReference>